<name>A0A9P4R999_9PLEO</name>
<evidence type="ECO:0000256" key="2">
    <source>
        <dbReference type="SAM" id="Phobius"/>
    </source>
</evidence>
<dbReference type="PANTHER" id="PTHR39460">
    <property type="entry name" value="EXPRESSED PROTEIN"/>
    <property type="match status" value="1"/>
</dbReference>
<evidence type="ECO:0000259" key="3">
    <source>
        <dbReference type="Pfam" id="PF24855"/>
    </source>
</evidence>
<reference evidence="4" key="1">
    <citation type="journal article" date="2020" name="Stud. Mycol.">
        <title>101 Dothideomycetes genomes: a test case for predicting lifestyles and emergence of pathogens.</title>
        <authorList>
            <person name="Haridas S."/>
            <person name="Albert R."/>
            <person name="Binder M."/>
            <person name="Bloem J."/>
            <person name="Labutti K."/>
            <person name="Salamov A."/>
            <person name="Andreopoulos B."/>
            <person name="Baker S."/>
            <person name="Barry K."/>
            <person name="Bills G."/>
            <person name="Bluhm B."/>
            <person name="Cannon C."/>
            <person name="Castanera R."/>
            <person name="Culley D."/>
            <person name="Daum C."/>
            <person name="Ezra D."/>
            <person name="Gonzalez J."/>
            <person name="Henrissat B."/>
            <person name="Kuo A."/>
            <person name="Liang C."/>
            <person name="Lipzen A."/>
            <person name="Lutzoni F."/>
            <person name="Magnuson J."/>
            <person name="Mondo S."/>
            <person name="Nolan M."/>
            <person name="Ohm R."/>
            <person name="Pangilinan J."/>
            <person name="Park H.-J."/>
            <person name="Ramirez L."/>
            <person name="Alfaro M."/>
            <person name="Sun H."/>
            <person name="Tritt A."/>
            <person name="Yoshinaga Y."/>
            <person name="Zwiers L.-H."/>
            <person name="Turgeon B."/>
            <person name="Goodwin S."/>
            <person name="Spatafora J."/>
            <person name="Crous P."/>
            <person name="Grigoriev I."/>
        </authorList>
    </citation>
    <scope>NUCLEOTIDE SEQUENCE</scope>
    <source>
        <strain evidence="4">CBS 125425</strain>
    </source>
</reference>
<protein>
    <recommendedName>
        <fullName evidence="3">DUF7729 domain-containing protein</fullName>
    </recommendedName>
</protein>
<dbReference type="PANTHER" id="PTHR39460:SF1">
    <property type="entry name" value="C6 TRANSCRIPTION FACTOR"/>
    <property type="match status" value="1"/>
</dbReference>
<keyword evidence="5" id="KW-1185">Reference proteome</keyword>
<dbReference type="AlphaFoldDB" id="A0A9P4R999"/>
<proteinExistence type="predicted"/>
<feature type="transmembrane region" description="Helical" evidence="2">
    <location>
        <begin position="247"/>
        <end position="269"/>
    </location>
</feature>
<dbReference type="Pfam" id="PF24855">
    <property type="entry name" value="DUF7729"/>
    <property type="match status" value="1"/>
</dbReference>
<dbReference type="Proteomes" id="UP000799444">
    <property type="component" value="Unassembled WGS sequence"/>
</dbReference>
<dbReference type="InterPro" id="IPR056146">
    <property type="entry name" value="DUF7729"/>
</dbReference>
<comment type="caution">
    <text evidence="4">The sequence shown here is derived from an EMBL/GenBank/DDBJ whole genome shotgun (WGS) entry which is preliminary data.</text>
</comment>
<organism evidence="4 5">
    <name type="scientific">Polyplosphaeria fusca</name>
    <dbReference type="NCBI Taxonomy" id="682080"/>
    <lineage>
        <taxon>Eukaryota</taxon>
        <taxon>Fungi</taxon>
        <taxon>Dikarya</taxon>
        <taxon>Ascomycota</taxon>
        <taxon>Pezizomycotina</taxon>
        <taxon>Dothideomycetes</taxon>
        <taxon>Pleosporomycetidae</taxon>
        <taxon>Pleosporales</taxon>
        <taxon>Tetraplosphaeriaceae</taxon>
        <taxon>Polyplosphaeria</taxon>
    </lineage>
</organism>
<dbReference type="EMBL" id="ML996097">
    <property type="protein sequence ID" value="KAF2741429.1"/>
    <property type="molecule type" value="Genomic_DNA"/>
</dbReference>
<accession>A0A9P4R999</accession>
<evidence type="ECO:0000313" key="5">
    <source>
        <dbReference type="Proteomes" id="UP000799444"/>
    </source>
</evidence>
<feature type="compositionally biased region" description="Low complexity" evidence="1">
    <location>
        <begin position="10"/>
        <end position="22"/>
    </location>
</feature>
<evidence type="ECO:0000313" key="4">
    <source>
        <dbReference type="EMBL" id="KAF2741429.1"/>
    </source>
</evidence>
<feature type="domain" description="DUF7729" evidence="3">
    <location>
        <begin position="36"/>
        <end position="239"/>
    </location>
</feature>
<keyword evidence="2" id="KW-0472">Membrane</keyword>
<evidence type="ECO:0000256" key="1">
    <source>
        <dbReference type="SAM" id="MobiDB-lite"/>
    </source>
</evidence>
<feature type="region of interest" description="Disordered" evidence="1">
    <location>
        <begin position="1"/>
        <end position="25"/>
    </location>
</feature>
<dbReference type="OrthoDB" id="2564812at2759"/>
<gene>
    <name evidence="4" type="ORF">EJ04DRAFT_530458</name>
</gene>
<sequence length="270" mass="28905">MHLQRRDGDATPTSSSPSSTASIKTDPSATAADFVVPKPFDTALSNNFTAPCAAFFKAMLSNSSFNDCHPFSLMLQTSSSFFDASKSYIRITRTLEATCSVNSQQCLGIMDSLALALREDANCAVDYTNDNPQVLQAYNGLLAYEPLYQASCLRDDDGNYCYANAVTNTTATSDAYPYYLPLGAAMPGGARPTCNTCLQDGMAIFSAFGGNSTQPISQTYDGAAQQIDMYCGPTFVNKTATPLKGTASGISVSLTPSITLFIMLLVYFFQ</sequence>
<keyword evidence="2" id="KW-1133">Transmembrane helix</keyword>
<keyword evidence="2" id="KW-0812">Transmembrane</keyword>